<dbReference type="EMBL" id="LN902844">
    <property type="protein sequence ID" value="CUT98695.1"/>
    <property type="molecule type" value="Genomic_DNA"/>
</dbReference>
<reference evidence="2" key="1">
    <citation type="journal article" date="2013" name="Nature">
        <title>The genomes of four tapeworm species reveal adaptations to parasitism.</title>
        <authorList>
            <person name="Tsai I.J."/>
            <person name="Zarowiecki M."/>
            <person name="Holroyd N."/>
            <person name="Garciarrubio A."/>
            <person name="Sanchez-Flores A."/>
            <person name="Brooks K.L."/>
            <person name="Tracey A."/>
            <person name="Bobes R.J."/>
            <person name="Fragoso G."/>
            <person name="Sciutto E."/>
            <person name="Aslett M."/>
            <person name="Beasley H."/>
            <person name="Bennett H.M."/>
            <person name="Cai J."/>
            <person name="Camicia F."/>
            <person name="Clark R."/>
            <person name="Cucher M."/>
            <person name="De Silva N."/>
            <person name="Day T.A."/>
            <person name="Deplazes P."/>
            <person name="Estrada K."/>
            <person name="Fernandez C."/>
            <person name="Holland P.W."/>
            <person name="Hou J."/>
            <person name="Hu S."/>
            <person name="Huckvale T."/>
            <person name="Hung S.S."/>
            <person name="Kamenetzky L."/>
            <person name="Keane J.A."/>
            <person name="Kiss F."/>
            <person name="Koziol U."/>
            <person name="Lambert O."/>
            <person name="Liu K."/>
            <person name="Luo X."/>
            <person name="Luo Y."/>
            <person name="Macchiaroli N."/>
            <person name="Nichol S."/>
            <person name="Paps J."/>
            <person name="Parkinson J."/>
            <person name="Pouchkina-Stantcheva N."/>
            <person name="Riddiford N."/>
            <person name="Rosenzvit M."/>
            <person name="Salinas G."/>
            <person name="Wasmuth J.D."/>
            <person name="Zamanian M."/>
            <person name="Zheng Y."/>
            <person name="Cai X."/>
            <person name="Soberon X."/>
            <person name="Olson P.D."/>
            <person name="Laclette J.P."/>
            <person name="Brehm K."/>
            <person name="Berriman M."/>
            <person name="Garciarrubio A."/>
            <person name="Bobes R.J."/>
            <person name="Fragoso G."/>
            <person name="Sanchez-Flores A."/>
            <person name="Estrada K."/>
            <person name="Cevallos M.A."/>
            <person name="Morett E."/>
            <person name="Gonzalez V."/>
            <person name="Portillo T."/>
            <person name="Ochoa-Leyva A."/>
            <person name="Jose M.V."/>
            <person name="Sciutto E."/>
            <person name="Landa A."/>
            <person name="Jimenez L."/>
            <person name="Valdes V."/>
            <person name="Carrero J.C."/>
            <person name="Larralde C."/>
            <person name="Morales-Montor J."/>
            <person name="Limon-Lason J."/>
            <person name="Soberon X."/>
            <person name="Laclette J.P."/>
        </authorList>
    </citation>
    <scope>NUCLEOTIDE SEQUENCE [LARGE SCALE GENOMIC DNA]</scope>
</reference>
<accession>A0A0S4MLZ2</accession>
<dbReference type="OrthoDB" id="6319456at2759"/>
<name>A0A0S4MLZ2_ECHMU</name>
<dbReference type="AlphaFoldDB" id="A0A0S4MLZ2"/>
<evidence type="ECO:0000256" key="1">
    <source>
        <dbReference type="SAM" id="MobiDB-lite"/>
    </source>
</evidence>
<feature type="compositionally biased region" description="Basic and acidic residues" evidence="1">
    <location>
        <begin position="84"/>
        <end position="108"/>
    </location>
</feature>
<organism evidence="2 3">
    <name type="scientific">Echinococcus multilocularis</name>
    <name type="common">Fox tapeworm</name>
    <dbReference type="NCBI Taxonomy" id="6211"/>
    <lineage>
        <taxon>Eukaryota</taxon>
        <taxon>Metazoa</taxon>
        <taxon>Spiralia</taxon>
        <taxon>Lophotrochozoa</taxon>
        <taxon>Platyhelminthes</taxon>
        <taxon>Cestoda</taxon>
        <taxon>Eucestoda</taxon>
        <taxon>Cyclophyllidea</taxon>
        <taxon>Taeniidae</taxon>
        <taxon>Echinococcus</taxon>
    </lineage>
</organism>
<reference evidence="2" key="2">
    <citation type="submission" date="2015-11" db="EMBL/GenBank/DDBJ databases">
        <authorList>
            <person name="Zhang Y."/>
            <person name="Guo Z."/>
        </authorList>
    </citation>
    <scope>NUCLEOTIDE SEQUENCE</scope>
</reference>
<feature type="region of interest" description="Disordered" evidence="1">
    <location>
        <begin position="84"/>
        <end position="112"/>
    </location>
</feature>
<evidence type="ECO:0000313" key="2">
    <source>
        <dbReference type="EMBL" id="CUT98695.1"/>
    </source>
</evidence>
<dbReference type="Proteomes" id="UP000017246">
    <property type="component" value="Unassembled WGS sequence"/>
</dbReference>
<proteinExistence type="predicted"/>
<keyword evidence="3" id="KW-1185">Reference proteome</keyword>
<protein>
    <submittedName>
        <fullName evidence="2">Hypothetical transcript</fullName>
    </submittedName>
</protein>
<sequence length="275" mass="29781">MARGENATVWFTAVCNLSHVVVHITVDDDGGGGGGGGGDDDDVMGRMHVRKVPTGLLGTCTCWHYTALAVKEGKWSGAVGVRERDVGGQRRREVGRERVEESERDARRLPTGKNYAPERTRLESVAGFNTAECNAEPPPGVRALLITLNPAPGKFDALHPHHTRSHATTCFCRLASPSPHIASHHHVLPAFLRPRTLLLTRQPASPPPSPLHHLHSTPTYFSTSVVPPPNSPCLALPCLASSRHHCHSRGWRDGNRQCRTTAIEAASRQGIDATT</sequence>
<evidence type="ECO:0000313" key="3">
    <source>
        <dbReference type="Proteomes" id="UP000017246"/>
    </source>
</evidence>